<dbReference type="GeneID" id="39982274"/>
<gene>
    <name evidence="1" type="ORF">TM35_000043000</name>
</gene>
<dbReference type="OrthoDB" id="270550at2759"/>
<evidence type="ECO:0000313" key="1">
    <source>
        <dbReference type="EMBL" id="ORC92086.1"/>
    </source>
</evidence>
<sequence>MRNASIPFAARQHFLEHGYAILPAVLPTPIVERLKDALISATVARSRCLIDVPDIESMLKCKAKLSDPLYAKVVTRLQRRKYLLRLYRAEKRRRKQLSEIAAKFLNGRKKEDLTGEELWKLSEILTTEVSKMSGKGCQSTIQNDPQMLRAINEYRCNVWMTNKEIQTLVRDSSFWKPIGSIATNVGGVERPVLFSDAPMFREPYGSPFGYHCTAPTFGVKTNSRQVHAVTLLLFTHSPNDYQMPLYILKNSHRFVREQYITRVPPVDLSMPFLPMESHIPEQLKRFNFDSSVVGSLVEGAENITPGTIIAVDPHLMIGMGPNASTERVVVYKLNMVAEDAPPFMKSPSWVTGWRSLPREVNFASPIVFPPFFSEETNSTDAL</sequence>
<evidence type="ECO:0000313" key="2">
    <source>
        <dbReference type="Proteomes" id="UP000192257"/>
    </source>
</evidence>
<dbReference type="Proteomes" id="UP000192257">
    <property type="component" value="Unassembled WGS sequence"/>
</dbReference>
<dbReference type="RefSeq" id="XP_028886152.1">
    <property type="nucleotide sequence ID" value="XM_029022494.1"/>
</dbReference>
<accession>A0A1X0P564</accession>
<proteinExistence type="predicted"/>
<protein>
    <submittedName>
        <fullName evidence="1">Uncharacterized protein</fullName>
    </submittedName>
</protein>
<dbReference type="Gene3D" id="2.60.120.620">
    <property type="entry name" value="q2cbj1_9rhob like domain"/>
    <property type="match status" value="1"/>
</dbReference>
<dbReference type="AlphaFoldDB" id="A0A1X0P564"/>
<organism evidence="1 2">
    <name type="scientific">Trypanosoma theileri</name>
    <dbReference type="NCBI Taxonomy" id="67003"/>
    <lineage>
        <taxon>Eukaryota</taxon>
        <taxon>Discoba</taxon>
        <taxon>Euglenozoa</taxon>
        <taxon>Kinetoplastea</taxon>
        <taxon>Metakinetoplastina</taxon>
        <taxon>Trypanosomatida</taxon>
        <taxon>Trypanosomatidae</taxon>
        <taxon>Trypanosoma</taxon>
    </lineage>
</organism>
<dbReference type="VEuPathDB" id="TriTrypDB:TM35_000043000"/>
<dbReference type="SUPFAM" id="SSF51197">
    <property type="entry name" value="Clavaminate synthase-like"/>
    <property type="match status" value="1"/>
</dbReference>
<name>A0A1X0P564_9TRYP</name>
<reference evidence="1 2" key="1">
    <citation type="submission" date="2017-03" db="EMBL/GenBank/DDBJ databases">
        <title>An alternative strategy for trypanosome survival in the mammalian bloodstream revealed through genome and transcriptome analysis of the ubiquitous bovine parasite Trypanosoma (Megatrypanum) theileri.</title>
        <authorList>
            <person name="Kelly S."/>
            <person name="Ivens A."/>
            <person name="Mott A."/>
            <person name="O'Neill E."/>
            <person name="Emms D."/>
            <person name="Macleod O."/>
            <person name="Voorheis P."/>
            <person name="Matthews J."/>
            <person name="Matthews K."/>
            <person name="Carrington M."/>
        </authorList>
    </citation>
    <scope>NUCLEOTIDE SEQUENCE [LARGE SCALE GENOMIC DNA]</scope>
    <source>
        <strain evidence="1">Edinburgh</strain>
    </source>
</reference>
<comment type="caution">
    <text evidence="1">The sequence shown here is derived from an EMBL/GenBank/DDBJ whole genome shotgun (WGS) entry which is preliminary data.</text>
</comment>
<keyword evidence="2" id="KW-1185">Reference proteome</keyword>
<dbReference type="EMBL" id="NBCO01000004">
    <property type="protein sequence ID" value="ORC92086.1"/>
    <property type="molecule type" value="Genomic_DNA"/>
</dbReference>